<evidence type="ECO:0000313" key="11">
    <source>
        <dbReference type="EMBL" id="MEQ2194005.1"/>
    </source>
</evidence>
<gene>
    <name evidence="11" type="ORF">XENOCAPTIV_020661</name>
</gene>
<evidence type="ECO:0000256" key="2">
    <source>
        <dbReference type="ARBA" id="ARBA00004286"/>
    </source>
</evidence>
<accession>A0ABV0QDV8</accession>
<protein>
    <recommendedName>
        <fullName evidence="13">Post-SET domain-containing protein</fullName>
    </recommendedName>
</protein>
<evidence type="ECO:0000313" key="12">
    <source>
        <dbReference type="Proteomes" id="UP001434883"/>
    </source>
</evidence>
<proteinExistence type="predicted"/>
<keyword evidence="8" id="KW-0539">Nucleus</keyword>
<dbReference type="PROSITE" id="PS50868">
    <property type="entry name" value="POST_SET"/>
    <property type="match status" value="1"/>
</dbReference>
<dbReference type="PANTHER" id="PTHR46147">
    <property type="entry name" value="HISTONE-LYSINE N-METHYLTRANSFERASE ASH1"/>
    <property type="match status" value="1"/>
</dbReference>
<dbReference type="Gene3D" id="2.170.270.10">
    <property type="entry name" value="SET domain"/>
    <property type="match status" value="2"/>
</dbReference>
<keyword evidence="3" id="KW-0158">Chromosome</keyword>
<dbReference type="InterPro" id="IPR046341">
    <property type="entry name" value="SET_dom_sf"/>
</dbReference>
<dbReference type="Proteomes" id="UP001434883">
    <property type="component" value="Unassembled WGS sequence"/>
</dbReference>
<dbReference type="PROSITE" id="PS51215">
    <property type="entry name" value="AWS"/>
    <property type="match status" value="1"/>
</dbReference>
<evidence type="ECO:0000256" key="3">
    <source>
        <dbReference type="ARBA" id="ARBA00022454"/>
    </source>
</evidence>
<dbReference type="SUPFAM" id="SSF82199">
    <property type="entry name" value="SET domain"/>
    <property type="match status" value="1"/>
</dbReference>
<evidence type="ECO:0000256" key="8">
    <source>
        <dbReference type="ARBA" id="ARBA00023242"/>
    </source>
</evidence>
<comment type="subcellular location">
    <subcellularLocation>
        <location evidence="2">Chromosome</location>
    </subcellularLocation>
    <subcellularLocation>
        <location evidence="1">Nucleus</location>
    </subcellularLocation>
</comment>
<dbReference type="Pfam" id="PF17907">
    <property type="entry name" value="AWS"/>
    <property type="match status" value="1"/>
</dbReference>
<feature type="domain" description="Post-SET" evidence="9">
    <location>
        <begin position="130"/>
        <end position="146"/>
    </location>
</feature>
<dbReference type="SMART" id="SM00317">
    <property type="entry name" value="SET"/>
    <property type="match status" value="1"/>
</dbReference>
<reference evidence="11 12" key="1">
    <citation type="submission" date="2021-06" db="EMBL/GenBank/DDBJ databases">
        <authorList>
            <person name="Palmer J.M."/>
        </authorList>
    </citation>
    <scope>NUCLEOTIDE SEQUENCE [LARGE SCALE GENOMIC DNA]</scope>
    <source>
        <strain evidence="11 12">XC_2019</strain>
        <tissue evidence="11">Muscle</tissue>
    </source>
</reference>
<feature type="domain" description="AWS" evidence="10">
    <location>
        <begin position="1"/>
        <end position="26"/>
    </location>
</feature>
<evidence type="ECO:0000256" key="7">
    <source>
        <dbReference type="ARBA" id="ARBA00022853"/>
    </source>
</evidence>
<evidence type="ECO:0000256" key="6">
    <source>
        <dbReference type="ARBA" id="ARBA00022691"/>
    </source>
</evidence>
<dbReference type="InterPro" id="IPR001214">
    <property type="entry name" value="SET_dom"/>
</dbReference>
<comment type="caution">
    <text evidence="11">The sequence shown here is derived from an EMBL/GenBank/DDBJ whole genome shotgun (WGS) entry which is preliminary data.</text>
</comment>
<dbReference type="EMBL" id="JAHRIN010008849">
    <property type="protein sequence ID" value="MEQ2194005.1"/>
    <property type="molecule type" value="Genomic_DNA"/>
</dbReference>
<evidence type="ECO:0000259" key="9">
    <source>
        <dbReference type="PROSITE" id="PS50868"/>
    </source>
</evidence>
<sequence>MSFAECSPSACPCSDQCDNQHIQRHEWVQCLERFRAEGKGWGIRTKEPLRAGQFIIEYLGEVVSEQEFRIGLFALKDIHSGTELTYDYNFHSFNTEEQVKLQLTFSPLHRRVVLQKYLQEMKQVLVSSRKFQVCKCGSESCRGIIGGKSQRINGLPGKTGGARRLGRLKEKRKSKHQLKKRTDFFSPVVIRNFVLKHSVFLLRNWEKMREKQELQKREGERERDASSLSMYARWGGVIRDDGNIKSDVFLTQFSALQTSRSVRTRRLAAAEENTEVTRTARLAHIFKEICDMITSYKG</sequence>
<keyword evidence="4" id="KW-0489">Methyltransferase</keyword>
<evidence type="ECO:0008006" key="13">
    <source>
        <dbReference type="Google" id="ProtNLM"/>
    </source>
</evidence>
<keyword evidence="6" id="KW-0949">S-adenosyl-L-methionine</keyword>
<evidence type="ECO:0000256" key="4">
    <source>
        <dbReference type="ARBA" id="ARBA00022603"/>
    </source>
</evidence>
<evidence type="ECO:0000256" key="1">
    <source>
        <dbReference type="ARBA" id="ARBA00004123"/>
    </source>
</evidence>
<evidence type="ECO:0000256" key="5">
    <source>
        <dbReference type="ARBA" id="ARBA00022679"/>
    </source>
</evidence>
<name>A0ABV0QDV8_9TELE</name>
<dbReference type="InterPro" id="IPR003616">
    <property type="entry name" value="Post-SET_dom"/>
</dbReference>
<keyword evidence="7" id="KW-0156">Chromatin regulator</keyword>
<keyword evidence="12" id="KW-1185">Reference proteome</keyword>
<feature type="non-terminal residue" evidence="11">
    <location>
        <position position="1"/>
    </location>
</feature>
<dbReference type="PANTHER" id="PTHR46147:SF1">
    <property type="entry name" value="HISTONE-LYSINE N-METHYLTRANSFERASE ASH1L"/>
    <property type="match status" value="1"/>
</dbReference>
<keyword evidence="5" id="KW-0808">Transferase</keyword>
<dbReference type="InterPro" id="IPR006560">
    <property type="entry name" value="AWS_dom"/>
</dbReference>
<organism evidence="11 12">
    <name type="scientific">Xenoophorus captivus</name>
    <dbReference type="NCBI Taxonomy" id="1517983"/>
    <lineage>
        <taxon>Eukaryota</taxon>
        <taxon>Metazoa</taxon>
        <taxon>Chordata</taxon>
        <taxon>Craniata</taxon>
        <taxon>Vertebrata</taxon>
        <taxon>Euteleostomi</taxon>
        <taxon>Actinopterygii</taxon>
        <taxon>Neopterygii</taxon>
        <taxon>Teleostei</taxon>
        <taxon>Neoteleostei</taxon>
        <taxon>Acanthomorphata</taxon>
        <taxon>Ovalentaria</taxon>
        <taxon>Atherinomorphae</taxon>
        <taxon>Cyprinodontiformes</taxon>
        <taxon>Goodeidae</taxon>
        <taxon>Xenoophorus</taxon>
    </lineage>
</organism>
<evidence type="ECO:0000259" key="10">
    <source>
        <dbReference type="PROSITE" id="PS51215"/>
    </source>
</evidence>